<evidence type="ECO:0000256" key="2">
    <source>
        <dbReference type="ARBA" id="ARBA00022723"/>
    </source>
</evidence>
<dbReference type="Gene3D" id="3.40.50.1970">
    <property type="match status" value="1"/>
</dbReference>
<keyword evidence="3" id="KW-0560">Oxidoreductase</keyword>
<dbReference type="InterPro" id="IPR001670">
    <property type="entry name" value="ADH_Fe/GldA"/>
</dbReference>
<evidence type="ECO:0000256" key="3">
    <source>
        <dbReference type="ARBA" id="ARBA00023002"/>
    </source>
</evidence>
<dbReference type="InterPro" id="IPR016205">
    <property type="entry name" value="Glycerol_DH"/>
</dbReference>
<feature type="domain" description="Alcohol dehydrogenase iron-type/glycerol dehydrogenase GldA" evidence="5">
    <location>
        <begin position="30"/>
        <end position="171"/>
    </location>
</feature>
<sequence>MLHFSKLSRFAATIILRTGECGNVTTSIFPKRYVQGPGAINLLGEELSRLGKKVLLLQDPVVATQYSSKLQESLGGKVDAVVEVFQGECCDEEINRLAANKGIDVVASVGGGKMLDTGKVVGHVLNVPVAVVPTLASTDAPCSALSVIYKKTGEFDRYFLFPQNPSLVLVDSDIICQAPVRFLVSGMGDALATWFEAESCAANRKPNMTGRLGSYTALGLARMCYETLLEYGVLAKEACAAKVNCPALERVIEANTLLSGLGFESAGLGAAHAIHNGLTLLPEAHTFWHGEKVTIGVLASLMLTDKPPQVIDTVYSFCESVGLPTTLADINCGKVSDEALMKVAIAACASGETIHNEAGVITAKAVFNALKTADAIGRARQRK</sequence>
<dbReference type="PIRSF" id="PIRSF000112">
    <property type="entry name" value="Glycerol_dehydrogenase"/>
    <property type="match status" value="1"/>
</dbReference>
<accession>A0A1X0NN97</accession>
<keyword evidence="4" id="KW-0520">NAD</keyword>
<name>A0A1X0NN97_9TRYP</name>
<reference evidence="6 7" key="1">
    <citation type="submission" date="2017-03" db="EMBL/GenBank/DDBJ databases">
        <title>An alternative strategy for trypanosome survival in the mammalian bloodstream revealed through genome and transcriptome analysis of the ubiquitous bovine parasite Trypanosoma (Megatrypanum) theileri.</title>
        <authorList>
            <person name="Kelly S."/>
            <person name="Ivens A."/>
            <person name="Mott A."/>
            <person name="O'Neill E."/>
            <person name="Emms D."/>
            <person name="Macleod O."/>
            <person name="Voorheis P."/>
            <person name="Matthews J."/>
            <person name="Matthews K."/>
            <person name="Carrington M."/>
        </authorList>
    </citation>
    <scope>NUCLEOTIDE SEQUENCE [LARGE SCALE GENOMIC DNA]</scope>
    <source>
        <strain evidence="6">Edinburgh</strain>
    </source>
</reference>
<dbReference type="GO" id="GO:0016614">
    <property type="term" value="F:oxidoreductase activity, acting on CH-OH group of donors"/>
    <property type="evidence" value="ECO:0007669"/>
    <property type="project" value="InterPro"/>
</dbReference>
<evidence type="ECO:0000313" key="7">
    <source>
        <dbReference type="Proteomes" id="UP000192257"/>
    </source>
</evidence>
<dbReference type="GO" id="GO:0005829">
    <property type="term" value="C:cytosol"/>
    <property type="evidence" value="ECO:0007669"/>
    <property type="project" value="TreeGrafter"/>
</dbReference>
<dbReference type="NCBIfam" id="NF006941">
    <property type="entry name" value="PRK09423.1"/>
    <property type="match status" value="1"/>
</dbReference>
<dbReference type="PANTHER" id="PTHR43616">
    <property type="entry name" value="GLYCEROL DEHYDROGENASE"/>
    <property type="match status" value="1"/>
</dbReference>
<dbReference type="AlphaFoldDB" id="A0A1X0NN97"/>
<dbReference type="InterPro" id="IPR018211">
    <property type="entry name" value="ADH_Fe_CS"/>
</dbReference>
<dbReference type="CDD" id="cd08170">
    <property type="entry name" value="GlyDH"/>
    <property type="match status" value="1"/>
</dbReference>
<evidence type="ECO:0000256" key="4">
    <source>
        <dbReference type="ARBA" id="ARBA00023027"/>
    </source>
</evidence>
<keyword evidence="7" id="KW-1185">Reference proteome</keyword>
<evidence type="ECO:0000259" key="5">
    <source>
        <dbReference type="Pfam" id="PF00465"/>
    </source>
</evidence>
<dbReference type="PROSITE" id="PS00913">
    <property type="entry name" value="ADH_IRON_1"/>
    <property type="match status" value="1"/>
</dbReference>
<dbReference type="GeneID" id="39988879"/>
<dbReference type="STRING" id="67003.A0A1X0NN97"/>
<dbReference type="EMBL" id="NBCO01000034">
    <property type="protein sequence ID" value="ORC85589.1"/>
    <property type="molecule type" value="Genomic_DNA"/>
</dbReference>
<comment type="similarity">
    <text evidence="1">Belongs to the iron-containing alcohol dehydrogenase family.</text>
</comment>
<dbReference type="PANTHER" id="PTHR43616:SF5">
    <property type="entry name" value="GLYCEROL DEHYDROGENASE 1"/>
    <property type="match status" value="1"/>
</dbReference>
<dbReference type="SUPFAM" id="SSF56796">
    <property type="entry name" value="Dehydroquinate synthase-like"/>
    <property type="match status" value="1"/>
</dbReference>
<keyword evidence="2" id="KW-0479">Metal-binding</keyword>
<proteinExistence type="inferred from homology"/>
<evidence type="ECO:0000313" key="6">
    <source>
        <dbReference type="EMBL" id="ORC85589.1"/>
    </source>
</evidence>
<dbReference type="VEuPathDB" id="TriTrypDB:TM35_000342010"/>
<dbReference type="OrthoDB" id="339764at2759"/>
<dbReference type="GO" id="GO:0046872">
    <property type="term" value="F:metal ion binding"/>
    <property type="evidence" value="ECO:0007669"/>
    <property type="project" value="UniProtKB-KW"/>
</dbReference>
<evidence type="ECO:0000256" key="1">
    <source>
        <dbReference type="ARBA" id="ARBA00007358"/>
    </source>
</evidence>
<organism evidence="6 7">
    <name type="scientific">Trypanosoma theileri</name>
    <dbReference type="NCBI Taxonomy" id="67003"/>
    <lineage>
        <taxon>Eukaryota</taxon>
        <taxon>Discoba</taxon>
        <taxon>Euglenozoa</taxon>
        <taxon>Kinetoplastea</taxon>
        <taxon>Metakinetoplastina</taxon>
        <taxon>Trypanosomatida</taxon>
        <taxon>Trypanosomatidae</taxon>
        <taxon>Trypanosoma</taxon>
    </lineage>
</organism>
<dbReference type="Proteomes" id="UP000192257">
    <property type="component" value="Unassembled WGS sequence"/>
</dbReference>
<dbReference type="Gene3D" id="1.20.1090.10">
    <property type="entry name" value="Dehydroquinate synthase-like - alpha domain"/>
    <property type="match status" value="1"/>
</dbReference>
<comment type="caution">
    <text evidence="6">The sequence shown here is derived from an EMBL/GenBank/DDBJ whole genome shotgun (WGS) entry which is preliminary data.</text>
</comment>
<dbReference type="Pfam" id="PF00465">
    <property type="entry name" value="Fe-ADH"/>
    <property type="match status" value="1"/>
</dbReference>
<protein>
    <submittedName>
        <fullName evidence="6">Glycerol dehydrogenase</fullName>
    </submittedName>
</protein>
<gene>
    <name evidence="6" type="ORF">TM35_000342010</name>
</gene>
<dbReference type="RefSeq" id="XP_028879655.1">
    <property type="nucleotide sequence ID" value="XM_029029099.1"/>
</dbReference>